<dbReference type="InterPro" id="IPR036513">
    <property type="entry name" value="STAS_dom_sf"/>
</dbReference>
<dbReference type="InterPro" id="IPR030802">
    <property type="entry name" value="Permease_MalE"/>
</dbReference>
<proteinExistence type="predicted"/>
<feature type="transmembrane region" description="Helical" evidence="1">
    <location>
        <begin position="215"/>
        <end position="235"/>
    </location>
</feature>
<dbReference type="EMBL" id="FOBS01000004">
    <property type="protein sequence ID" value="SEM10018.1"/>
    <property type="molecule type" value="Genomic_DNA"/>
</dbReference>
<evidence type="ECO:0000313" key="3">
    <source>
        <dbReference type="Proteomes" id="UP000198744"/>
    </source>
</evidence>
<feature type="transmembrane region" description="Helical" evidence="1">
    <location>
        <begin position="180"/>
        <end position="203"/>
    </location>
</feature>
<keyword evidence="1" id="KW-1133">Transmembrane helix</keyword>
<dbReference type="RefSeq" id="WP_093882413.1">
    <property type="nucleotide sequence ID" value="NZ_FOBS01000004.1"/>
</dbReference>
<dbReference type="PANTHER" id="PTHR30188">
    <property type="entry name" value="ABC TRANSPORTER PERMEASE PROTEIN-RELATED"/>
    <property type="match status" value="1"/>
</dbReference>
<gene>
    <name evidence="2" type="ORF">SAMN04489760_10455</name>
</gene>
<dbReference type="OrthoDB" id="9805022at2"/>
<organism evidence="2 3">
    <name type="scientific">Syntrophus gentianae</name>
    <dbReference type="NCBI Taxonomy" id="43775"/>
    <lineage>
        <taxon>Bacteria</taxon>
        <taxon>Pseudomonadati</taxon>
        <taxon>Thermodesulfobacteriota</taxon>
        <taxon>Syntrophia</taxon>
        <taxon>Syntrophales</taxon>
        <taxon>Syntrophaceae</taxon>
        <taxon>Syntrophus</taxon>
    </lineage>
</organism>
<dbReference type="STRING" id="43775.SAMN04489760_10455"/>
<protein>
    <submittedName>
        <fullName evidence="2">Phospholipid/cholesterol/gamma-HCH transport system permease protein</fullName>
    </submittedName>
</protein>
<feature type="transmembrane region" description="Helical" evidence="1">
    <location>
        <begin position="274"/>
        <end position="302"/>
    </location>
</feature>
<dbReference type="PANTHER" id="PTHR30188:SF3">
    <property type="entry name" value="ABC TRANSPORTER PERMEASE"/>
    <property type="match status" value="1"/>
</dbReference>
<dbReference type="GO" id="GO:0043190">
    <property type="term" value="C:ATP-binding cassette (ABC) transporter complex"/>
    <property type="evidence" value="ECO:0007669"/>
    <property type="project" value="InterPro"/>
</dbReference>
<feature type="transmembrane region" description="Helical" evidence="1">
    <location>
        <begin position="355"/>
        <end position="380"/>
    </location>
</feature>
<reference evidence="2 3" key="1">
    <citation type="submission" date="2016-10" db="EMBL/GenBank/DDBJ databases">
        <authorList>
            <person name="de Groot N.N."/>
        </authorList>
    </citation>
    <scope>NUCLEOTIDE SEQUENCE [LARGE SCALE GENOMIC DNA]</scope>
    <source>
        <strain evidence="2 3">DSM 8423</strain>
    </source>
</reference>
<feature type="transmembrane region" description="Helical" evidence="1">
    <location>
        <begin position="322"/>
        <end position="343"/>
    </location>
</feature>
<dbReference type="SUPFAM" id="SSF52091">
    <property type="entry name" value="SpoIIaa-like"/>
    <property type="match status" value="1"/>
</dbReference>
<keyword evidence="1" id="KW-0812">Transmembrane</keyword>
<accession>A0A1H7VML1</accession>
<dbReference type="Pfam" id="PF02405">
    <property type="entry name" value="MlaE"/>
    <property type="match status" value="1"/>
</dbReference>
<keyword evidence="1" id="KW-0472">Membrane</keyword>
<dbReference type="Proteomes" id="UP000198744">
    <property type="component" value="Unassembled WGS sequence"/>
</dbReference>
<dbReference type="GO" id="GO:0005548">
    <property type="term" value="F:phospholipid transporter activity"/>
    <property type="evidence" value="ECO:0007669"/>
    <property type="project" value="TreeGrafter"/>
</dbReference>
<name>A0A1H7VML1_9BACT</name>
<evidence type="ECO:0000256" key="1">
    <source>
        <dbReference type="SAM" id="Phobius"/>
    </source>
</evidence>
<sequence length="386" mass="41286">MPQENPDTAHFEEAAVQYVPIAPDRLVLKFSGNWVVGGRLPDVGEALQNLSRTTPAPRVSFVAEGLGAWDSAFLVFLAKILNLCSGSGIPVDLSDLPPGIHKLLDLASPEKQRTGVTREKSSPTFLVRLADATLDFFQGFQEMLAFVGDATLSFLKMLRGKAEFRPSDLVRTLQETGAQALPIVSLISLLVGMILAFVAAIQLRIFGVQIYVADVVGIGMVRVMGAIMTGIIMAGRTGAAFAAQLGMMQVNEEIDALEALGVPPMEFLVLPRMLALMVMMPLLCIYSDLMGVLGGMIVGVGMLDLGVAEYYFETLKAVKLTYFWIGLFHSFVFGILVALAGCLRGLQCERNAAAVGFAATSAVVTGIVSIVVATAIITLLCQVLKI</sequence>
<keyword evidence="3" id="KW-1185">Reference proteome</keyword>
<evidence type="ECO:0000313" key="2">
    <source>
        <dbReference type="EMBL" id="SEM10018.1"/>
    </source>
</evidence>
<dbReference type="AlphaFoldDB" id="A0A1H7VML1"/>